<protein>
    <submittedName>
        <fullName evidence="1">Uncharacterized protein</fullName>
    </submittedName>
</protein>
<name>A0A9K3E017_HELAN</name>
<organism evidence="1 2">
    <name type="scientific">Helianthus annuus</name>
    <name type="common">Common sunflower</name>
    <dbReference type="NCBI Taxonomy" id="4232"/>
    <lineage>
        <taxon>Eukaryota</taxon>
        <taxon>Viridiplantae</taxon>
        <taxon>Streptophyta</taxon>
        <taxon>Embryophyta</taxon>
        <taxon>Tracheophyta</taxon>
        <taxon>Spermatophyta</taxon>
        <taxon>Magnoliopsida</taxon>
        <taxon>eudicotyledons</taxon>
        <taxon>Gunneridae</taxon>
        <taxon>Pentapetalae</taxon>
        <taxon>asterids</taxon>
        <taxon>campanulids</taxon>
        <taxon>Asterales</taxon>
        <taxon>Asteraceae</taxon>
        <taxon>Asteroideae</taxon>
        <taxon>Heliantheae alliance</taxon>
        <taxon>Heliantheae</taxon>
        <taxon>Helianthus</taxon>
    </lineage>
</organism>
<dbReference type="Proteomes" id="UP000215914">
    <property type="component" value="Unassembled WGS sequence"/>
</dbReference>
<evidence type="ECO:0000313" key="1">
    <source>
        <dbReference type="EMBL" id="KAF5763759.1"/>
    </source>
</evidence>
<reference evidence="1" key="1">
    <citation type="journal article" date="2017" name="Nature">
        <title>The sunflower genome provides insights into oil metabolism, flowering and Asterid evolution.</title>
        <authorList>
            <person name="Badouin H."/>
            <person name="Gouzy J."/>
            <person name="Grassa C.J."/>
            <person name="Murat F."/>
            <person name="Staton S.E."/>
            <person name="Cottret L."/>
            <person name="Lelandais-Briere C."/>
            <person name="Owens G.L."/>
            <person name="Carrere S."/>
            <person name="Mayjonade B."/>
            <person name="Legrand L."/>
            <person name="Gill N."/>
            <person name="Kane N.C."/>
            <person name="Bowers J.E."/>
            <person name="Hubner S."/>
            <person name="Bellec A."/>
            <person name="Berard A."/>
            <person name="Berges H."/>
            <person name="Blanchet N."/>
            <person name="Boniface M.C."/>
            <person name="Brunel D."/>
            <person name="Catrice O."/>
            <person name="Chaidir N."/>
            <person name="Claudel C."/>
            <person name="Donnadieu C."/>
            <person name="Faraut T."/>
            <person name="Fievet G."/>
            <person name="Helmstetter N."/>
            <person name="King M."/>
            <person name="Knapp S.J."/>
            <person name="Lai Z."/>
            <person name="Le Paslier M.C."/>
            <person name="Lippi Y."/>
            <person name="Lorenzon L."/>
            <person name="Mandel J.R."/>
            <person name="Marage G."/>
            <person name="Marchand G."/>
            <person name="Marquand E."/>
            <person name="Bret-Mestries E."/>
            <person name="Morien E."/>
            <person name="Nambeesan S."/>
            <person name="Nguyen T."/>
            <person name="Pegot-Espagnet P."/>
            <person name="Pouilly N."/>
            <person name="Raftis F."/>
            <person name="Sallet E."/>
            <person name="Schiex T."/>
            <person name="Thomas J."/>
            <person name="Vandecasteele C."/>
            <person name="Vares D."/>
            <person name="Vear F."/>
            <person name="Vautrin S."/>
            <person name="Crespi M."/>
            <person name="Mangin B."/>
            <person name="Burke J.M."/>
            <person name="Salse J."/>
            <person name="Munos S."/>
            <person name="Vincourt P."/>
            <person name="Rieseberg L.H."/>
            <person name="Langlade N.B."/>
        </authorList>
    </citation>
    <scope>NUCLEOTIDE SEQUENCE</scope>
    <source>
        <tissue evidence="1">Leaves</tissue>
    </source>
</reference>
<comment type="caution">
    <text evidence="1">The sequence shown here is derived from an EMBL/GenBank/DDBJ whole genome shotgun (WGS) entry which is preliminary data.</text>
</comment>
<keyword evidence="2" id="KW-1185">Reference proteome</keyword>
<dbReference type="AlphaFoldDB" id="A0A9K3E017"/>
<proteinExistence type="predicted"/>
<accession>A0A9K3E017</accession>
<reference evidence="1" key="2">
    <citation type="submission" date="2020-06" db="EMBL/GenBank/DDBJ databases">
        <title>Helianthus annuus Genome sequencing and assembly Release 2.</title>
        <authorList>
            <person name="Gouzy J."/>
            <person name="Langlade N."/>
            <person name="Munos S."/>
        </authorList>
    </citation>
    <scope>NUCLEOTIDE SEQUENCE</scope>
    <source>
        <tissue evidence="1">Leaves</tissue>
    </source>
</reference>
<evidence type="ECO:0000313" key="2">
    <source>
        <dbReference type="Proteomes" id="UP000215914"/>
    </source>
</evidence>
<dbReference type="Gramene" id="mRNA:HanXRQr2_Chr15g0684101">
    <property type="protein sequence ID" value="mRNA:HanXRQr2_Chr15g0684101"/>
    <property type="gene ID" value="HanXRQr2_Chr15g0684101"/>
</dbReference>
<dbReference type="EMBL" id="MNCJ02000330">
    <property type="protein sequence ID" value="KAF5763759.1"/>
    <property type="molecule type" value="Genomic_DNA"/>
</dbReference>
<gene>
    <name evidence="1" type="ORF">HanXRQr2_Chr15g0684101</name>
</gene>
<sequence>MWGFVYTTSSALLLDKELADSDSNMTTVTRTATVTNTDLSDLL</sequence>